<dbReference type="RefSeq" id="WP_306979959.1">
    <property type="nucleotide sequence ID" value="NZ_JAUSZV010000005.1"/>
</dbReference>
<evidence type="ECO:0008006" key="5">
    <source>
        <dbReference type="Google" id="ProtNLM"/>
    </source>
</evidence>
<name>A0AAW8FKM8_9ACTN</name>
<evidence type="ECO:0000313" key="3">
    <source>
        <dbReference type="EMBL" id="MDQ0909840.1"/>
    </source>
</evidence>
<keyword evidence="2" id="KW-1133">Transmembrane helix</keyword>
<evidence type="ECO:0000313" key="4">
    <source>
        <dbReference type="Proteomes" id="UP001234216"/>
    </source>
</evidence>
<keyword evidence="2" id="KW-0812">Transmembrane</keyword>
<keyword evidence="2" id="KW-0472">Membrane</keyword>
<feature type="transmembrane region" description="Helical" evidence="2">
    <location>
        <begin position="162"/>
        <end position="184"/>
    </location>
</feature>
<gene>
    <name evidence="3" type="ORF">QFZ22_005825</name>
</gene>
<evidence type="ECO:0000256" key="1">
    <source>
        <dbReference type="SAM" id="MobiDB-lite"/>
    </source>
</evidence>
<comment type="caution">
    <text evidence="3">The sequence shown here is derived from an EMBL/GenBank/DDBJ whole genome shotgun (WGS) entry which is preliminary data.</text>
</comment>
<protein>
    <recommendedName>
        <fullName evidence="5">TIGR04222 domain-containing membrane protein</fullName>
    </recommendedName>
</protein>
<feature type="region of interest" description="Disordered" evidence="1">
    <location>
        <begin position="86"/>
        <end position="107"/>
    </location>
</feature>
<organism evidence="3 4">
    <name type="scientific">Streptomyces canus</name>
    <dbReference type="NCBI Taxonomy" id="58343"/>
    <lineage>
        <taxon>Bacteria</taxon>
        <taxon>Bacillati</taxon>
        <taxon>Actinomycetota</taxon>
        <taxon>Actinomycetes</taxon>
        <taxon>Kitasatosporales</taxon>
        <taxon>Streptomycetaceae</taxon>
        <taxon>Streptomyces</taxon>
        <taxon>Streptomyces aurantiacus group</taxon>
    </lineage>
</organism>
<proteinExistence type="predicted"/>
<evidence type="ECO:0000256" key="2">
    <source>
        <dbReference type="SAM" id="Phobius"/>
    </source>
</evidence>
<feature type="compositionally biased region" description="Low complexity" evidence="1">
    <location>
        <begin position="86"/>
        <end position="101"/>
    </location>
</feature>
<dbReference type="AlphaFoldDB" id="A0AAW8FKM8"/>
<dbReference type="Proteomes" id="UP001234216">
    <property type="component" value="Unassembled WGS sequence"/>
</dbReference>
<dbReference type="EMBL" id="JAUSZV010000005">
    <property type="protein sequence ID" value="MDQ0909840.1"/>
    <property type="molecule type" value="Genomic_DNA"/>
</dbReference>
<reference evidence="3" key="1">
    <citation type="submission" date="2023-07" db="EMBL/GenBank/DDBJ databases">
        <title>Comparative genomics of wheat-associated soil bacteria to identify genetic determinants of phenazine resistance.</title>
        <authorList>
            <person name="Mouncey N."/>
        </authorList>
    </citation>
    <scope>NUCLEOTIDE SEQUENCE</scope>
    <source>
        <strain evidence="3">V4I22</strain>
    </source>
</reference>
<sequence>MSQPELLTVALAIAGSVYAVLGVLWWVRDHADRRAVARLDPARVEPYHAVATAGEDKDVDRAGAAVLLAAGLIRITQDGLAEVTESGAAGSAGAEVTGSGADPARASEHPIPATVLATLTGHREPRCLTWLHLEDEHSSRRDAFLRAEDAKWPRWPRREVDLLQTLALVATLPLATWCDAQLLYVLVASSGDADDIIAALFLGVLTWPVFALVLAGVVGYAWPERRDRFAEYCRGLLPHPAERDLDTGRREELERAWGYQPPRTADDDRVETWVDSGGAF</sequence>
<accession>A0AAW8FKM8</accession>
<feature type="transmembrane region" description="Helical" evidence="2">
    <location>
        <begin position="196"/>
        <end position="222"/>
    </location>
</feature>
<feature type="transmembrane region" description="Helical" evidence="2">
    <location>
        <begin position="6"/>
        <end position="27"/>
    </location>
</feature>